<proteinExistence type="predicted"/>
<dbReference type="AlphaFoldDB" id="A0A0R1U3S2"/>
<evidence type="ECO:0008006" key="3">
    <source>
        <dbReference type="Google" id="ProtNLM"/>
    </source>
</evidence>
<dbReference type="OrthoDB" id="3191472at2"/>
<name>A0A0R1U3S2_9LACO</name>
<evidence type="ECO:0000313" key="1">
    <source>
        <dbReference type="EMBL" id="KRL86122.1"/>
    </source>
</evidence>
<accession>A0A0R1U3S2</accession>
<dbReference type="PANTHER" id="PTHR40056">
    <property type="entry name" value="HYPOTHETICAL CYTOSOLIC PROTEIN"/>
    <property type="match status" value="1"/>
</dbReference>
<comment type="caution">
    <text evidence="1">The sequence shown here is derived from an EMBL/GenBank/DDBJ whole genome shotgun (WGS) entry which is preliminary data.</text>
</comment>
<dbReference type="eggNOG" id="COG0789">
    <property type="taxonomic scope" value="Bacteria"/>
</dbReference>
<reference evidence="1 2" key="1">
    <citation type="journal article" date="2015" name="Genome Announc.">
        <title>Expanding the biotechnology potential of lactobacilli through comparative genomics of 213 strains and associated genera.</title>
        <authorList>
            <person name="Sun Z."/>
            <person name="Harris H.M."/>
            <person name="McCann A."/>
            <person name="Guo C."/>
            <person name="Argimon S."/>
            <person name="Zhang W."/>
            <person name="Yang X."/>
            <person name="Jeffery I.B."/>
            <person name="Cooney J.C."/>
            <person name="Kagawa T.F."/>
            <person name="Liu W."/>
            <person name="Song Y."/>
            <person name="Salvetti E."/>
            <person name="Wrobel A."/>
            <person name="Rasinkangas P."/>
            <person name="Parkhill J."/>
            <person name="Rea M.C."/>
            <person name="O'Sullivan O."/>
            <person name="Ritari J."/>
            <person name="Douillard F.P."/>
            <person name="Paul Ross R."/>
            <person name="Yang R."/>
            <person name="Briner A.E."/>
            <person name="Felis G.E."/>
            <person name="de Vos W.M."/>
            <person name="Barrangou R."/>
            <person name="Klaenhammer T.R."/>
            <person name="Caufield P.W."/>
            <person name="Cui Y."/>
            <person name="Zhang H."/>
            <person name="O'Toole P.W."/>
        </authorList>
    </citation>
    <scope>NUCLEOTIDE SEQUENCE [LARGE SCALE GENOMIC DNA]</scope>
    <source>
        <strain evidence="1 2">DSM 16634</strain>
    </source>
</reference>
<dbReference type="Proteomes" id="UP000051324">
    <property type="component" value="Unassembled WGS sequence"/>
</dbReference>
<dbReference type="EMBL" id="AZFT01000031">
    <property type="protein sequence ID" value="KRL86122.1"/>
    <property type="molecule type" value="Genomic_DNA"/>
</dbReference>
<evidence type="ECO:0000313" key="2">
    <source>
        <dbReference type="Proteomes" id="UP000051324"/>
    </source>
</evidence>
<dbReference type="PATRIC" id="fig|1423724.4.peg.2060"/>
<sequence length="172" mass="19710">MEKINIKKQLDRFASKSLPLWEEFPDLELYMDQLVSLGNRYLNGLLETKITASMVNSYVKKGLMSRPQKKKYNAQHLAELLVISLLKSVYSLDTVKSYNAELLHEFSPKESYNGFANLFNETLKSIANSQLPPTPNTRSLNTLTKYLIINAVIYKLLGENLLDYSLTQTKKL</sequence>
<dbReference type="STRING" id="1423724.FC32_GL001976"/>
<dbReference type="RefSeq" id="WP_025087620.1">
    <property type="nucleotide sequence ID" value="NZ_AZFT01000031.1"/>
</dbReference>
<organism evidence="1 2">
    <name type="scientific">Ligilactobacillus apodemi DSM 16634 = JCM 16172</name>
    <dbReference type="NCBI Taxonomy" id="1423724"/>
    <lineage>
        <taxon>Bacteria</taxon>
        <taxon>Bacillati</taxon>
        <taxon>Bacillota</taxon>
        <taxon>Bacilli</taxon>
        <taxon>Lactobacillales</taxon>
        <taxon>Lactobacillaceae</taxon>
        <taxon>Ligilactobacillus</taxon>
    </lineage>
</organism>
<dbReference type="Pfam" id="PF08876">
    <property type="entry name" value="DUF1836"/>
    <property type="match status" value="1"/>
</dbReference>
<keyword evidence="2" id="KW-1185">Reference proteome</keyword>
<dbReference type="InterPro" id="IPR014975">
    <property type="entry name" value="DUF1836"/>
</dbReference>
<protein>
    <recommendedName>
        <fullName evidence="3">BS ykrK family protein</fullName>
    </recommendedName>
</protein>
<gene>
    <name evidence="1" type="ORF">FC32_GL001976</name>
</gene>
<dbReference type="PANTHER" id="PTHR40056:SF1">
    <property type="entry name" value="DUF1836 DOMAIN-CONTAINING PROTEIN"/>
    <property type="match status" value="1"/>
</dbReference>